<feature type="domain" description="WW" evidence="2">
    <location>
        <begin position="7"/>
        <end position="36"/>
    </location>
</feature>
<dbReference type="PROSITE" id="PS50020">
    <property type="entry name" value="WW_DOMAIN_2"/>
    <property type="match status" value="3"/>
</dbReference>
<sequence length="365" mass="42722">MTELNCWKETKYSEDKKRWYYVNKESNISQWGTPTKEILPAGWEYYESRSGNKPFYFNVFQKYTQLNKPLESQKRPVPNGWKEMRSKQCNNVYYKNLSTNETQWAYPEIEQPSTRGMIEDEFPSTRGMIEEESEEEFPFPPPQPAKLRRDSANIIKAALRRKFAQKDYDAKLEATKTVEAALRRKFAQKDYNAKLEAAHTIQRAVQHRNDKLMKERDIQAKRKRIFGELKKSIEHDDKVKATRKFQAAVRRKLAETTYDDKMKEASTSEAASTIEAAVRRKLAKKDYDAKIGAASTLEAALRRKFAEQRRTVANDEEEDPYLSAEEEIVSDDDDGYVSSDPVLRERKYDEYGIGKNAVRVYDYDE</sequence>
<feature type="domain" description="WW" evidence="2">
    <location>
        <begin position="37"/>
        <end position="71"/>
    </location>
</feature>
<name>A0A6C0H3P2_9ZZZZ</name>
<proteinExistence type="predicted"/>
<dbReference type="SMART" id="SM00456">
    <property type="entry name" value="WW"/>
    <property type="match status" value="3"/>
</dbReference>
<protein>
    <recommendedName>
        <fullName evidence="2">WW domain-containing protein</fullName>
    </recommendedName>
</protein>
<dbReference type="EMBL" id="MN739858">
    <property type="protein sequence ID" value="QHT74765.1"/>
    <property type="molecule type" value="Genomic_DNA"/>
</dbReference>
<accession>A0A6C0H3P2</accession>
<feature type="compositionally biased region" description="Acidic residues" evidence="1">
    <location>
        <begin position="314"/>
        <end position="335"/>
    </location>
</feature>
<evidence type="ECO:0000313" key="3">
    <source>
        <dbReference type="EMBL" id="QHT74765.1"/>
    </source>
</evidence>
<dbReference type="AlphaFoldDB" id="A0A6C0H3P2"/>
<dbReference type="InterPro" id="IPR036020">
    <property type="entry name" value="WW_dom_sf"/>
</dbReference>
<dbReference type="SUPFAM" id="SSF51045">
    <property type="entry name" value="WW domain"/>
    <property type="match status" value="2"/>
</dbReference>
<feature type="domain" description="WW" evidence="2">
    <location>
        <begin position="75"/>
        <end position="109"/>
    </location>
</feature>
<dbReference type="PROSITE" id="PS01159">
    <property type="entry name" value="WW_DOMAIN_1"/>
    <property type="match status" value="1"/>
</dbReference>
<organism evidence="3">
    <name type="scientific">viral metagenome</name>
    <dbReference type="NCBI Taxonomy" id="1070528"/>
    <lineage>
        <taxon>unclassified sequences</taxon>
        <taxon>metagenomes</taxon>
        <taxon>organismal metagenomes</taxon>
    </lineage>
</organism>
<reference evidence="3" key="1">
    <citation type="journal article" date="2020" name="Nature">
        <title>Giant virus diversity and host interactions through global metagenomics.</title>
        <authorList>
            <person name="Schulz F."/>
            <person name="Roux S."/>
            <person name="Paez-Espino D."/>
            <person name="Jungbluth S."/>
            <person name="Walsh D.A."/>
            <person name="Denef V.J."/>
            <person name="McMahon K.D."/>
            <person name="Konstantinidis K.T."/>
            <person name="Eloe-Fadrosh E.A."/>
            <person name="Kyrpides N.C."/>
            <person name="Woyke T."/>
        </authorList>
    </citation>
    <scope>NUCLEOTIDE SEQUENCE</scope>
    <source>
        <strain evidence="3">GVMAG-M-3300023179-62</strain>
    </source>
</reference>
<evidence type="ECO:0000256" key="1">
    <source>
        <dbReference type="SAM" id="MobiDB-lite"/>
    </source>
</evidence>
<evidence type="ECO:0000259" key="2">
    <source>
        <dbReference type="PROSITE" id="PS50020"/>
    </source>
</evidence>
<dbReference type="Gene3D" id="2.20.70.10">
    <property type="match status" value="1"/>
</dbReference>
<dbReference type="InterPro" id="IPR001202">
    <property type="entry name" value="WW_dom"/>
</dbReference>
<feature type="region of interest" description="Disordered" evidence="1">
    <location>
        <begin position="310"/>
        <end position="341"/>
    </location>
</feature>